<protein>
    <submittedName>
        <fullName evidence="3">Uncharacterized protein</fullName>
    </submittedName>
</protein>
<evidence type="ECO:0000313" key="6">
    <source>
        <dbReference type="Proteomes" id="UP000278036"/>
    </source>
</evidence>
<dbReference type="AlphaFoldDB" id="A0A3A9JFJ9"/>
<dbReference type="Proteomes" id="UP000278036">
    <property type="component" value="Unassembled WGS sequence"/>
</dbReference>
<keyword evidence="2" id="KW-0812">Transmembrane</keyword>
<evidence type="ECO:0000256" key="2">
    <source>
        <dbReference type="SAM" id="Phobius"/>
    </source>
</evidence>
<proteinExistence type="predicted"/>
<evidence type="ECO:0000313" key="5">
    <source>
        <dbReference type="Proteomes" id="UP000274097"/>
    </source>
</evidence>
<evidence type="ECO:0000256" key="1">
    <source>
        <dbReference type="SAM" id="MobiDB-lite"/>
    </source>
</evidence>
<evidence type="ECO:0000313" key="3">
    <source>
        <dbReference type="EMBL" id="RKK02324.1"/>
    </source>
</evidence>
<evidence type="ECO:0000313" key="4">
    <source>
        <dbReference type="EMBL" id="RMI24772.1"/>
    </source>
</evidence>
<dbReference type="EMBL" id="RFLX01000007">
    <property type="protein sequence ID" value="RMI24772.1"/>
    <property type="molecule type" value="Genomic_DNA"/>
</dbReference>
<name>A0A3A9JFJ9_9PROT</name>
<gene>
    <name evidence="3" type="ORF">D6Z83_20325</name>
    <name evidence="4" type="ORF">EBE87_11530</name>
</gene>
<feature type="compositionally biased region" description="Pro residues" evidence="1">
    <location>
        <begin position="104"/>
        <end position="114"/>
    </location>
</feature>
<keyword evidence="2" id="KW-1133">Transmembrane helix</keyword>
<sequence length="139" mass="15390">MENVRGLTNSLTIPGMPEWTGLLILVVGLLCAAAFLLMPFSVFGVKARLEAIEVQLDEIQAEIRSLALRLSEPELPPRPPITEDYIEPPASYAVSSSRDQAPRIVPPVPPPPIFPDSRVARQAPSPRAEPRLDWPRHRN</sequence>
<accession>A0A3A9JFJ9</accession>
<keyword evidence="2" id="KW-0472">Membrane</keyword>
<reference evidence="3 6" key="1">
    <citation type="submission" date="2018-09" db="EMBL/GenBank/DDBJ databases">
        <title>Roseomonas sp. nov., isolated from feces of Tibetan antelopes in the Qinghai-Tibet plateau, China.</title>
        <authorList>
            <person name="Tian Z."/>
        </authorList>
    </citation>
    <scope>NUCLEOTIDE SEQUENCE [LARGE SCALE GENOMIC DNA]</scope>
    <source>
        <strain evidence="4 5">Z23</strain>
        <strain evidence="3 6">Z24</strain>
    </source>
</reference>
<feature type="compositionally biased region" description="Basic and acidic residues" evidence="1">
    <location>
        <begin position="128"/>
        <end position="139"/>
    </location>
</feature>
<dbReference type="Proteomes" id="UP000274097">
    <property type="component" value="Unassembled WGS sequence"/>
</dbReference>
<keyword evidence="5" id="KW-1185">Reference proteome</keyword>
<dbReference type="InParanoid" id="A0A3A9JFJ9"/>
<organism evidence="3 6">
    <name type="scientific">Teichococcus wenyumeiae</name>
    <dbReference type="NCBI Taxonomy" id="2478470"/>
    <lineage>
        <taxon>Bacteria</taxon>
        <taxon>Pseudomonadati</taxon>
        <taxon>Pseudomonadota</taxon>
        <taxon>Alphaproteobacteria</taxon>
        <taxon>Acetobacterales</taxon>
        <taxon>Roseomonadaceae</taxon>
        <taxon>Roseomonas</taxon>
    </lineage>
</organism>
<comment type="caution">
    <text evidence="3">The sequence shown here is derived from an EMBL/GenBank/DDBJ whole genome shotgun (WGS) entry which is preliminary data.</text>
</comment>
<feature type="transmembrane region" description="Helical" evidence="2">
    <location>
        <begin position="20"/>
        <end position="43"/>
    </location>
</feature>
<feature type="region of interest" description="Disordered" evidence="1">
    <location>
        <begin position="92"/>
        <end position="139"/>
    </location>
</feature>
<dbReference type="EMBL" id="RAQU01000162">
    <property type="protein sequence ID" value="RKK02324.1"/>
    <property type="molecule type" value="Genomic_DNA"/>
</dbReference>